<accession>A0ABP7G8H7</accession>
<name>A0ABP7G8H7_9ACTN</name>
<feature type="transmembrane region" description="Helical" evidence="2">
    <location>
        <begin position="67"/>
        <end position="86"/>
    </location>
</feature>
<evidence type="ECO:0000256" key="2">
    <source>
        <dbReference type="SAM" id="Phobius"/>
    </source>
</evidence>
<evidence type="ECO:0000256" key="1">
    <source>
        <dbReference type="SAM" id="MobiDB-lite"/>
    </source>
</evidence>
<dbReference type="Proteomes" id="UP001499884">
    <property type="component" value="Unassembled WGS sequence"/>
</dbReference>
<dbReference type="GO" id="GO:0016746">
    <property type="term" value="F:acyltransferase activity"/>
    <property type="evidence" value="ECO:0007669"/>
    <property type="project" value="UniProtKB-KW"/>
</dbReference>
<reference evidence="5" key="1">
    <citation type="journal article" date="2019" name="Int. J. Syst. Evol. Microbiol.">
        <title>The Global Catalogue of Microorganisms (GCM) 10K type strain sequencing project: providing services to taxonomists for standard genome sequencing and annotation.</title>
        <authorList>
            <consortium name="The Broad Institute Genomics Platform"/>
            <consortium name="The Broad Institute Genome Sequencing Center for Infectious Disease"/>
            <person name="Wu L."/>
            <person name="Ma J."/>
        </authorList>
    </citation>
    <scope>NUCLEOTIDE SEQUENCE [LARGE SCALE GENOMIC DNA]</scope>
    <source>
        <strain evidence="5">JCM 30846</strain>
    </source>
</reference>
<dbReference type="Pfam" id="PF01757">
    <property type="entry name" value="Acyl_transf_3"/>
    <property type="match status" value="1"/>
</dbReference>
<proteinExistence type="predicted"/>
<keyword evidence="5" id="KW-1185">Reference proteome</keyword>
<feature type="transmembrane region" description="Helical" evidence="2">
    <location>
        <begin position="172"/>
        <end position="191"/>
    </location>
</feature>
<keyword evidence="4" id="KW-0012">Acyltransferase</keyword>
<evidence type="ECO:0000259" key="3">
    <source>
        <dbReference type="Pfam" id="PF01757"/>
    </source>
</evidence>
<feature type="transmembrane region" description="Helical" evidence="2">
    <location>
        <begin position="198"/>
        <end position="217"/>
    </location>
</feature>
<organism evidence="4 5">
    <name type="scientific">Streptomyces tremellae</name>
    <dbReference type="NCBI Taxonomy" id="1124239"/>
    <lineage>
        <taxon>Bacteria</taxon>
        <taxon>Bacillati</taxon>
        <taxon>Actinomycetota</taxon>
        <taxon>Actinomycetes</taxon>
        <taxon>Kitasatosporales</taxon>
        <taxon>Streptomycetaceae</taxon>
        <taxon>Streptomyces</taxon>
    </lineage>
</organism>
<keyword evidence="2" id="KW-0472">Membrane</keyword>
<protein>
    <submittedName>
        <fullName evidence="4">Acyltransferase</fullName>
    </submittedName>
</protein>
<feature type="transmembrane region" description="Helical" evidence="2">
    <location>
        <begin position="282"/>
        <end position="300"/>
    </location>
</feature>
<feature type="transmembrane region" description="Helical" evidence="2">
    <location>
        <begin position="363"/>
        <end position="385"/>
    </location>
</feature>
<feature type="transmembrane region" description="Helical" evidence="2">
    <location>
        <begin position="251"/>
        <end position="270"/>
    </location>
</feature>
<feature type="compositionally biased region" description="Low complexity" evidence="1">
    <location>
        <begin position="21"/>
        <end position="33"/>
    </location>
</feature>
<comment type="caution">
    <text evidence="4">The sequence shown here is derived from an EMBL/GenBank/DDBJ whole genome shotgun (WGS) entry which is preliminary data.</text>
</comment>
<keyword evidence="2" id="KW-1133">Transmembrane helix</keyword>
<evidence type="ECO:0000313" key="4">
    <source>
        <dbReference type="EMBL" id="GAA3757884.1"/>
    </source>
</evidence>
<dbReference type="EMBL" id="BAABEP010000075">
    <property type="protein sequence ID" value="GAA3757884.1"/>
    <property type="molecule type" value="Genomic_DNA"/>
</dbReference>
<dbReference type="InterPro" id="IPR002656">
    <property type="entry name" value="Acyl_transf_3_dom"/>
</dbReference>
<keyword evidence="4" id="KW-0808">Transferase</keyword>
<feature type="transmembrane region" description="Helical" evidence="2">
    <location>
        <begin position="321"/>
        <end position="343"/>
    </location>
</feature>
<evidence type="ECO:0000313" key="5">
    <source>
        <dbReference type="Proteomes" id="UP001499884"/>
    </source>
</evidence>
<sequence length="411" mass="44656">MSTPHAMGPGPARHRADGPPRARAAAGAPAGTARDGGRDRCLDLLRALALVRVVVFHIFGWSWLTVLFPSMGVMFALAGSLMARSLGQRGGVRVVRGRLRRLLPPMWLFALLVVPLLFATGWHPVRDGGTAGLLSLLNWLVPLGAPPYPDPAGHPWGPLDASWADQAAGPLWYIRAYLWFVLASPLLLRLFRRAPWAGVALPLALCALCTTGLVTIPGESGEAVTDFATYGACWVLGFAHHDGLLRRVPRYVTVSLASFAMAAGIWWASGHLTSEGWNLDEIPLAQALWSLGFVAILLLYSPSWRALPGRLARLDPWVTLANNRAVTVYLWHNLLIMLTDPLIDQAWRIPGTDRFGGVLDASYPVLTLVLVWPMLAVVIVLSGWAEDLAARRRPRLWPSGARGTPAVPGPR</sequence>
<gene>
    <name evidence="4" type="ORF">GCM10023082_60840</name>
</gene>
<feature type="domain" description="Acyltransferase 3" evidence="3">
    <location>
        <begin position="41"/>
        <end position="382"/>
    </location>
</feature>
<feature type="transmembrane region" description="Helical" evidence="2">
    <location>
        <begin position="223"/>
        <end position="239"/>
    </location>
</feature>
<dbReference type="RefSeq" id="WP_345654668.1">
    <property type="nucleotide sequence ID" value="NZ_BAABEP010000075.1"/>
</dbReference>
<feature type="region of interest" description="Disordered" evidence="1">
    <location>
        <begin position="1"/>
        <end position="36"/>
    </location>
</feature>
<feature type="transmembrane region" description="Helical" evidence="2">
    <location>
        <begin position="107"/>
        <end position="125"/>
    </location>
</feature>
<keyword evidence="2" id="KW-0812">Transmembrane</keyword>